<keyword evidence="3" id="KW-1185">Reference proteome</keyword>
<dbReference type="GO" id="GO:0030896">
    <property type="term" value="C:checkpoint clamp complex"/>
    <property type="evidence" value="ECO:0007669"/>
    <property type="project" value="InterPro"/>
</dbReference>
<dbReference type="InterPro" id="IPR046938">
    <property type="entry name" value="DNA_clamp_sf"/>
</dbReference>
<gene>
    <name evidence="2" type="ORF">DFP72DRAFT_874655</name>
</gene>
<feature type="region of interest" description="Disordered" evidence="1">
    <location>
        <begin position="298"/>
        <end position="413"/>
    </location>
</feature>
<name>A0A8H6IF72_9AGAR</name>
<dbReference type="InterPro" id="IPR007268">
    <property type="entry name" value="Rad9/Ddc1"/>
</dbReference>
<dbReference type="PANTHER" id="PTHR15237">
    <property type="entry name" value="DNA REPAIR PROTEIN RAD9"/>
    <property type="match status" value="1"/>
</dbReference>
<evidence type="ECO:0000313" key="2">
    <source>
        <dbReference type="EMBL" id="KAF6763092.1"/>
    </source>
</evidence>
<organism evidence="2 3">
    <name type="scientific">Ephemerocybe angulata</name>
    <dbReference type="NCBI Taxonomy" id="980116"/>
    <lineage>
        <taxon>Eukaryota</taxon>
        <taxon>Fungi</taxon>
        <taxon>Dikarya</taxon>
        <taxon>Basidiomycota</taxon>
        <taxon>Agaricomycotina</taxon>
        <taxon>Agaricomycetes</taxon>
        <taxon>Agaricomycetidae</taxon>
        <taxon>Agaricales</taxon>
        <taxon>Agaricineae</taxon>
        <taxon>Psathyrellaceae</taxon>
        <taxon>Ephemerocybe</taxon>
    </lineage>
</organism>
<feature type="compositionally biased region" description="Low complexity" evidence="1">
    <location>
        <begin position="360"/>
        <end position="379"/>
    </location>
</feature>
<evidence type="ECO:0000256" key="1">
    <source>
        <dbReference type="SAM" id="MobiDB-lite"/>
    </source>
</evidence>
<feature type="compositionally biased region" description="Basic and acidic residues" evidence="1">
    <location>
        <begin position="312"/>
        <end position="325"/>
    </location>
</feature>
<dbReference type="OrthoDB" id="60092at2759"/>
<dbReference type="SUPFAM" id="SSF55979">
    <property type="entry name" value="DNA clamp"/>
    <property type="match status" value="1"/>
</dbReference>
<dbReference type="GO" id="GO:0071479">
    <property type="term" value="P:cellular response to ionizing radiation"/>
    <property type="evidence" value="ECO:0007669"/>
    <property type="project" value="TreeGrafter"/>
</dbReference>
<evidence type="ECO:0000313" key="3">
    <source>
        <dbReference type="Proteomes" id="UP000521943"/>
    </source>
</evidence>
<dbReference type="GO" id="GO:0000076">
    <property type="term" value="P:DNA replication checkpoint signaling"/>
    <property type="evidence" value="ECO:0007669"/>
    <property type="project" value="TreeGrafter"/>
</dbReference>
<dbReference type="Gene3D" id="3.70.10.10">
    <property type="match status" value="1"/>
</dbReference>
<reference evidence="2 3" key="1">
    <citation type="submission" date="2020-07" db="EMBL/GenBank/DDBJ databases">
        <title>Comparative genomics of pyrophilous fungi reveals a link between fire events and developmental genes.</title>
        <authorList>
            <consortium name="DOE Joint Genome Institute"/>
            <person name="Steindorff A.S."/>
            <person name="Carver A."/>
            <person name="Calhoun S."/>
            <person name="Stillman K."/>
            <person name="Liu H."/>
            <person name="Lipzen A."/>
            <person name="Pangilinan J."/>
            <person name="Labutti K."/>
            <person name="Bruns T.D."/>
            <person name="Grigoriev I.V."/>
        </authorList>
    </citation>
    <scope>NUCLEOTIDE SEQUENCE [LARGE SCALE GENOMIC DNA]</scope>
    <source>
        <strain evidence="2 3">CBS 144469</strain>
    </source>
</reference>
<comment type="caution">
    <text evidence="2">The sequence shown here is derived from an EMBL/GenBank/DDBJ whole genome shotgun (WGS) entry which is preliminary data.</text>
</comment>
<proteinExistence type="predicted"/>
<accession>A0A8H6IF72</accession>
<dbReference type="AlphaFoldDB" id="A0A8H6IF72"/>
<feature type="compositionally biased region" description="Low complexity" evidence="1">
    <location>
        <begin position="298"/>
        <end position="310"/>
    </location>
</feature>
<sequence>MQATLDITALKPFTRALNCLLKYGEELTIYATPEALSLSAVNSSKSAYCRFKFQASFFSRYSVGKPGTRLSDEELEEMPSVNGQLLTKSLLSILKHRTVEKSAERCELSIVEGTPEDGNDDEHDSLESKLVIKLHCKHGIIKTHRLLMLTPTALLAPNCQGLTDESRVTIGPRALKDVIDHFSVNTGGKSDPQLVWTFADGELVLRSSESAIGNKGREQLSTELTLSADEFDDYDISSPPITVAFHLREFNATIAFTDSMSLSLEMRFTEPASPLFIDVEGDGFDCLFVLSTNQVTGTQNTTQSQATASSGRKRDRDETSHETPRMKKPMKAVQPAPLPSGTRAPSMLRTQPRPPNSINPLPSTSRPASSSFFSDPPLAESTHHGMPPPPVPFKALASSPVQKREPSSDAEPLFLPCSQLSQNEVEALRSTGLGIEDMNADEFADMLEGEGEEVDFSQAQVQGTGANYNYTKMDQVVEGPDSFELVDEFGATQSSSSQSKEFQPLFED</sequence>
<protein>
    <submittedName>
        <fullName evidence="2">Rad9-domain-containing protein</fullName>
    </submittedName>
</protein>
<dbReference type="GO" id="GO:0006281">
    <property type="term" value="P:DNA repair"/>
    <property type="evidence" value="ECO:0007669"/>
    <property type="project" value="TreeGrafter"/>
</dbReference>
<dbReference type="GO" id="GO:0031573">
    <property type="term" value="P:mitotic intra-S DNA damage checkpoint signaling"/>
    <property type="evidence" value="ECO:0007669"/>
    <property type="project" value="TreeGrafter"/>
</dbReference>
<dbReference type="PANTHER" id="PTHR15237:SF0">
    <property type="entry name" value="CELL CYCLE CHECKPOINT CONTROL PROTEIN"/>
    <property type="match status" value="1"/>
</dbReference>
<dbReference type="Pfam" id="PF04139">
    <property type="entry name" value="Rad9"/>
    <property type="match status" value="1"/>
</dbReference>
<dbReference type="EMBL" id="JACGCI010000006">
    <property type="protein sequence ID" value="KAF6763092.1"/>
    <property type="molecule type" value="Genomic_DNA"/>
</dbReference>
<dbReference type="Proteomes" id="UP000521943">
    <property type="component" value="Unassembled WGS sequence"/>
</dbReference>